<protein>
    <submittedName>
        <fullName evidence="1">Uncharacterized protein</fullName>
    </submittedName>
</protein>
<keyword evidence="2" id="KW-1185">Reference proteome</keyword>
<gene>
    <name evidence="1" type="ORF">SLINC_5749</name>
</gene>
<evidence type="ECO:0000313" key="2">
    <source>
        <dbReference type="Proteomes" id="UP000092598"/>
    </source>
</evidence>
<sequence>MTALPETVALSVCVTWFGRTGSGACPASRSVPAYEVLPAYDVRNTVRLGRLPEGCLSRTGT</sequence>
<dbReference type="KEGG" id="sls:SLINC_5749"/>
<reference evidence="1 2" key="1">
    <citation type="submission" date="2016-07" db="EMBL/GenBank/DDBJ databases">
        <title>Enhancement of antibiotic productionsby engineered nitrateutilization in actinobacteria.</title>
        <authorList>
            <person name="Meng S.C."/>
        </authorList>
    </citation>
    <scope>NUCLEOTIDE SEQUENCE [LARGE SCALE GENOMIC DNA]</scope>
    <source>
        <strain evidence="1 2">NRRL 2936</strain>
    </source>
</reference>
<evidence type="ECO:0000313" key="1">
    <source>
        <dbReference type="EMBL" id="ANS67973.1"/>
    </source>
</evidence>
<dbReference type="EMBL" id="CP016438">
    <property type="protein sequence ID" value="ANS67973.1"/>
    <property type="molecule type" value="Genomic_DNA"/>
</dbReference>
<organism evidence="1 2">
    <name type="scientific">Streptomyces lincolnensis</name>
    <dbReference type="NCBI Taxonomy" id="1915"/>
    <lineage>
        <taxon>Bacteria</taxon>
        <taxon>Bacillati</taxon>
        <taxon>Actinomycetota</taxon>
        <taxon>Actinomycetes</taxon>
        <taxon>Kitasatosporales</taxon>
        <taxon>Streptomycetaceae</taxon>
        <taxon>Streptomyces</taxon>
    </lineage>
</organism>
<accession>A0A1B1MHJ1</accession>
<name>A0A1B1MHJ1_STRLN</name>
<proteinExistence type="predicted"/>
<dbReference type="AlphaFoldDB" id="A0A1B1MHJ1"/>
<dbReference type="Proteomes" id="UP000092598">
    <property type="component" value="Chromosome"/>
</dbReference>